<reference evidence="2" key="1">
    <citation type="journal article" date="2014" name="Proc. Natl. Acad. Sci. U.S.A.">
        <title>Extensive sampling of basidiomycete genomes demonstrates inadequacy of the white-rot/brown-rot paradigm for wood decay fungi.</title>
        <authorList>
            <person name="Riley R."/>
            <person name="Salamov A.A."/>
            <person name="Brown D.W."/>
            <person name="Nagy L.G."/>
            <person name="Floudas D."/>
            <person name="Held B.W."/>
            <person name="Levasseur A."/>
            <person name="Lombard V."/>
            <person name="Morin E."/>
            <person name="Otillar R."/>
            <person name="Lindquist E.A."/>
            <person name="Sun H."/>
            <person name="LaButti K.M."/>
            <person name="Schmutz J."/>
            <person name="Jabbour D."/>
            <person name="Luo H."/>
            <person name="Baker S.E."/>
            <person name="Pisabarro A.G."/>
            <person name="Walton J.D."/>
            <person name="Blanchette R.A."/>
            <person name="Henrissat B."/>
            <person name="Martin F."/>
            <person name="Cullen D."/>
            <person name="Hibbett D.S."/>
            <person name="Grigoriev I.V."/>
        </authorList>
    </citation>
    <scope>NUCLEOTIDE SEQUENCE [LARGE SCALE GENOMIC DNA]</scope>
    <source>
        <strain evidence="2">CBS 339.88</strain>
    </source>
</reference>
<evidence type="ECO:0000313" key="2">
    <source>
        <dbReference type="Proteomes" id="UP000027222"/>
    </source>
</evidence>
<evidence type="ECO:0000313" key="1">
    <source>
        <dbReference type="EMBL" id="KDR83187.1"/>
    </source>
</evidence>
<dbReference type="AlphaFoldDB" id="A0A067TLG2"/>
<proteinExistence type="predicted"/>
<keyword evidence="2" id="KW-1185">Reference proteome</keyword>
<dbReference type="Proteomes" id="UP000027222">
    <property type="component" value="Unassembled WGS sequence"/>
</dbReference>
<gene>
    <name evidence="1" type="ORF">GALMADRAFT_239024</name>
</gene>
<sequence length="447" mass="50579">MSSGIQLPIEVLELIVDNVNSVPSEDRQALVNCSYANQVLGVMCQKRIFRNIQIKQEVDRVAREGYLFTEARGSDGERFLELIKTEKSRHLASYVRNLTINIVHALEYNHGRSELNPRNHNSTDPHFPLYAIVPRLQNLKRFAVITSDPGMAVEWDTMESRLLTFLSDIAQQVPELDFRFFLDPGMEIFSNCPSLEVLLISAVHTNTTAPPPSKAKLRFFDFGSHSPSQVKGDWALSHFDPIYSPLDLTHLTGLKLSSIVFFASDVNSILALCANTLESLDLRVGLYGECKLSYRSGFTVSRPEVTLPNLSSLHILRSLTLRTQISSYASPDFYWSNTPTVAAILQTLPRNIYSPFKLVVDTGLLHCTPDHLARFPWSEIVDVLCQDPLSGSLATVEFTFHQRLKRYPSESISDTNRLAEILDRNDALRQFSNKTIRLATKEHDFDY</sequence>
<dbReference type="HOGENOM" id="CLU_051704_0_0_1"/>
<accession>A0A067TLG2</accession>
<name>A0A067TLG2_GALM3</name>
<organism evidence="1 2">
    <name type="scientific">Galerina marginata (strain CBS 339.88)</name>
    <dbReference type="NCBI Taxonomy" id="685588"/>
    <lineage>
        <taxon>Eukaryota</taxon>
        <taxon>Fungi</taxon>
        <taxon>Dikarya</taxon>
        <taxon>Basidiomycota</taxon>
        <taxon>Agaricomycotina</taxon>
        <taxon>Agaricomycetes</taxon>
        <taxon>Agaricomycetidae</taxon>
        <taxon>Agaricales</taxon>
        <taxon>Agaricineae</taxon>
        <taxon>Strophariaceae</taxon>
        <taxon>Galerina</taxon>
    </lineage>
</organism>
<protein>
    <recommendedName>
        <fullName evidence="3">F-box domain-containing protein</fullName>
    </recommendedName>
</protein>
<evidence type="ECO:0008006" key="3">
    <source>
        <dbReference type="Google" id="ProtNLM"/>
    </source>
</evidence>
<dbReference type="EMBL" id="KL142369">
    <property type="protein sequence ID" value="KDR83187.1"/>
    <property type="molecule type" value="Genomic_DNA"/>
</dbReference>
<dbReference type="OrthoDB" id="2894046at2759"/>